<keyword evidence="5" id="KW-1185">Reference proteome</keyword>
<dbReference type="RefSeq" id="WP_138563360.1">
    <property type="nucleotide sequence ID" value="NZ_CP040602.1"/>
</dbReference>
<feature type="coiled-coil region" evidence="1">
    <location>
        <begin position="117"/>
        <end position="236"/>
    </location>
</feature>
<feature type="region of interest" description="Disordered" evidence="2">
    <location>
        <begin position="1"/>
        <end position="38"/>
    </location>
</feature>
<name>A0A4P9K4S8_9GAMM</name>
<evidence type="ECO:0000256" key="1">
    <source>
        <dbReference type="SAM" id="Coils"/>
    </source>
</evidence>
<dbReference type="OrthoDB" id="5614880at2"/>
<evidence type="ECO:0000313" key="5">
    <source>
        <dbReference type="Proteomes" id="UP000304864"/>
    </source>
</evidence>
<organism evidence="4 5">
    <name type="scientific">Thiomicrorhabdus sediminis</name>
    <dbReference type="NCBI Taxonomy" id="2580412"/>
    <lineage>
        <taxon>Bacteria</taxon>
        <taxon>Pseudomonadati</taxon>
        <taxon>Pseudomonadota</taxon>
        <taxon>Gammaproteobacteria</taxon>
        <taxon>Thiotrichales</taxon>
        <taxon>Piscirickettsiaceae</taxon>
        <taxon>Thiomicrorhabdus</taxon>
    </lineage>
</organism>
<feature type="compositionally biased region" description="Basic and acidic residues" evidence="2">
    <location>
        <begin position="50"/>
        <end position="63"/>
    </location>
</feature>
<keyword evidence="3" id="KW-0472">Membrane</keyword>
<feature type="compositionally biased region" description="Polar residues" evidence="2">
    <location>
        <begin position="256"/>
        <end position="265"/>
    </location>
</feature>
<feature type="transmembrane region" description="Helical" evidence="3">
    <location>
        <begin position="89"/>
        <end position="106"/>
    </location>
</feature>
<feature type="region of interest" description="Disordered" evidence="2">
    <location>
        <begin position="50"/>
        <end position="75"/>
    </location>
</feature>
<dbReference type="EMBL" id="CP040602">
    <property type="protein sequence ID" value="QCU89217.1"/>
    <property type="molecule type" value="Genomic_DNA"/>
</dbReference>
<evidence type="ECO:0000256" key="3">
    <source>
        <dbReference type="SAM" id="Phobius"/>
    </source>
</evidence>
<dbReference type="Proteomes" id="UP000304864">
    <property type="component" value="Chromosome"/>
</dbReference>
<evidence type="ECO:0000313" key="4">
    <source>
        <dbReference type="EMBL" id="QCU89217.1"/>
    </source>
</evidence>
<proteinExistence type="predicted"/>
<dbReference type="AlphaFoldDB" id="A0A4P9K4S8"/>
<evidence type="ECO:0000256" key="2">
    <source>
        <dbReference type="SAM" id="MobiDB-lite"/>
    </source>
</evidence>
<reference evidence="4 5" key="1">
    <citation type="submission" date="2019-05" db="EMBL/GenBank/DDBJ databases">
        <title>Thiomicrorhabdus sediminis sp. nov, a novel sulfur-oxidizing bacterium isolated from coastal sediment.</title>
        <authorList>
            <person name="Liu X."/>
        </authorList>
    </citation>
    <scope>NUCLEOTIDE SEQUENCE [LARGE SCALE GENOMIC DNA]</scope>
    <source>
        <strain evidence="4 5">G1</strain>
    </source>
</reference>
<feature type="region of interest" description="Disordered" evidence="2">
    <location>
        <begin position="243"/>
        <end position="265"/>
    </location>
</feature>
<keyword evidence="3" id="KW-0812">Transmembrane</keyword>
<gene>
    <name evidence="4" type="ORF">FE785_00525</name>
</gene>
<dbReference type="KEGG" id="thig:FE785_00525"/>
<keyword evidence="3" id="KW-1133">Transmembrane helix</keyword>
<feature type="region of interest" description="Disordered" evidence="2">
    <location>
        <begin position="354"/>
        <end position="374"/>
    </location>
</feature>
<feature type="compositionally biased region" description="Polar residues" evidence="2">
    <location>
        <begin position="357"/>
        <end position="374"/>
    </location>
</feature>
<accession>A0A4P9K4S8</accession>
<sequence>MADRIVPNAKQRVVDADSTQQKEIVEDRAEESQADVEAMADIDKKIERGKAYSQAKADEHAGEKQPTLDSLAQQSEQNAAQKTSVWGKLLAWFIALLIILSMLWYTRPDTDWQIQRINDLQAQVDQLNAEIEEQQQQLSTFDTQLNSAENKPLLSQADLDGFKAQTERQIVKMQQALQQLSEQAGASADQAAKQLNELAEEMPKTLTPSPQTQQKLQQLEQKFANELQSMANQLGELFDFKQQTQQQANQAEKTEPSLTQAQPGQPLDSLQIQQWIVEINTQWILQGRVASTRQQLLALEQAVNLSSFGYTSQLTRLIGADLRYLQDYQTAAKLDFEKPISELYQAIPSLKKANGKLPQSSDPSANSAEQASAPENGTWDKLMSKFGQMFSLRKRSEEGELTSVESLIMNDVLQQRLALLVERLHWALQMQSETQTEQSILSIEQFMERYYPDDFERFALLLTPFKQVDFVSREALSIMTLDKQVARPE</sequence>
<keyword evidence="1" id="KW-0175">Coiled coil</keyword>
<protein>
    <submittedName>
        <fullName evidence="4">Uncharacterized protein</fullName>
    </submittedName>
</protein>